<name>A0AAE5LN38_CLOBE</name>
<feature type="transmembrane region" description="Helical" evidence="1">
    <location>
        <begin position="112"/>
        <end position="131"/>
    </location>
</feature>
<keyword evidence="1" id="KW-0472">Membrane</keyword>
<sequence length="216" mass="24432">MVDIVASIVAGIIVPSIATIYSSYSTKEKVKLVNELERTIRKLEKMEMMEYGIRNKKMMSRISKINSGLMKTFYAESTLKKNKEDKTNNRISITKKDALVLQLLNNKSNNSVSAYILLSIALIIEIIYSMIFLENSNLIIIITTGLMICCFIKQKALEYRVKRGLYGTCYSEAKEVIEFLLQNKDSNNDSGTPILLSEQFKEDVFVKDSKGVIANG</sequence>
<feature type="transmembrane region" description="Helical" evidence="1">
    <location>
        <begin position="6"/>
        <end position="24"/>
    </location>
</feature>
<dbReference type="RefSeq" id="WP_077856379.1">
    <property type="nucleotide sequence ID" value="NZ_JABTDW010000001.1"/>
</dbReference>
<proteinExistence type="predicted"/>
<feature type="transmembrane region" description="Helical" evidence="1">
    <location>
        <begin position="137"/>
        <end position="153"/>
    </location>
</feature>
<gene>
    <name evidence="2" type="ORF">BCD95_000406</name>
</gene>
<evidence type="ECO:0000256" key="1">
    <source>
        <dbReference type="SAM" id="Phobius"/>
    </source>
</evidence>
<evidence type="ECO:0000313" key="2">
    <source>
        <dbReference type="EMBL" id="NSB12147.1"/>
    </source>
</evidence>
<dbReference type="Proteomes" id="UP000822184">
    <property type="component" value="Unassembled WGS sequence"/>
</dbReference>
<comment type="caution">
    <text evidence="2">The sequence shown here is derived from an EMBL/GenBank/DDBJ whole genome shotgun (WGS) entry which is preliminary data.</text>
</comment>
<keyword evidence="1" id="KW-0812">Transmembrane</keyword>
<reference evidence="2" key="1">
    <citation type="submission" date="2020-06" db="EMBL/GenBank/DDBJ databases">
        <title>Genomic insights into acetone-butanol-ethanol (ABE) fermentation by sequencing solventogenic clostridia strains.</title>
        <authorList>
            <person name="Brown S."/>
        </authorList>
    </citation>
    <scope>NUCLEOTIDE SEQUENCE</scope>
    <source>
        <strain evidence="2">DJ123</strain>
    </source>
</reference>
<evidence type="ECO:0000313" key="3">
    <source>
        <dbReference type="Proteomes" id="UP000822184"/>
    </source>
</evidence>
<accession>A0AAE5LN38</accession>
<protein>
    <submittedName>
        <fullName evidence="2">Uncharacterized protein</fullName>
    </submittedName>
</protein>
<organism evidence="2 3">
    <name type="scientific">Clostridium beijerinckii</name>
    <name type="common">Clostridium MP</name>
    <dbReference type="NCBI Taxonomy" id="1520"/>
    <lineage>
        <taxon>Bacteria</taxon>
        <taxon>Bacillati</taxon>
        <taxon>Bacillota</taxon>
        <taxon>Clostridia</taxon>
        <taxon>Eubacteriales</taxon>
        <taxon>Clostridiaceae</taxon>
        <taxon>Clostridium</taxon>
    </lineage>
</organism>
<dbReference type="EMBL" id="JABTDW010000001">
    <property type="protein sequence ID" value="NSB12147.1"/>
    <property type="molecule type" value="Genomic_DNA"/>
</dbReference>
<keyword evidence="1" id="KW-1133">Transmembrane helix</keyword>
<dbReference type="AlphaFoldDB" id="A0AAE5LN38"/>